<dbReference type="InterPro" id="IPR020814">
    <property type="entry name" value="Ribosomal_S6_plastid/chlpt"/>
</dbReference>
<evidence type="ECO:0000256" key="5">
    <source>
        <dbReference type="ARBA" id="ARBA00023274"/>
    </source>
</evidence>
<dbReference type="GO" id="GO:0003735">
    <property type="term" value="F:structural constituent of ribosome"/>
    <property type="evidence" value="ECO:0007669"/>
    <property type="project" value="InterPro"/>
</dbReference>
<comment type="caution">
    <text evidence="8">The sequence shown here is derived from an EMBL/GenBank/DDBJ whole genome shotgun (WGS) entry which is preliminary data.</text>
</comment>
<dbReference type="EMBL" id="PFEE01000068">
    <property type="protein sequence ID" value="PJE63444.1"/>
    <property type="molecule type" value="Genomic_DNA"/>
</dbReference>
<dbReference type="InterPro" id="IPR000529">
    <property type="entry name" value="Ribosomal_bS6"/>
</dbReference>
<evidence type="ECO:0000256" key="3">
    <source>
        <dbReference type="ARBA" id="ARBA00022884"/>
    </source>
</evidence>
<dbReference type="Gene3D" id="3.30.70.60">
    <property type="match status" value="1"/>
</dbReference>
<evidence type="ECO:0000313" key="8">
    <source>
        <dbReference type="EMBL" id="PJE63444.1"/>
    </source>
</evidence>
<evidence type="ECO:0000256" key="6">
    <source>
        <dbReference type="ARBA" id="ARBA00035294"/>
    </source>
</evidence>
<gene>
    <name evidence="7 8" type="primary">rpsF</name>
    <name evidence="8" type="ORF">COU89_03275</name>
</gene>
<dbReference type="GO" id="GO:0005840">
    <property type="term" value="C:ribosome"/>
    <property type="evidence" value="ECO:0007669"/>
    <property type="project" value="UniProtKB-KW"/>
</dbReference>
<reference evidence="9" key="1">
    <citation type="submission" date="2017-09" db="EMBL/GenBank/DDBJ databases">
        <title>Depth-based differentiation of microbial function through sediment-hosted aquifers and enrichment of novel symbionts in the deep terrestrial subsurface.</title>
        <authorList>
            <person name="Probst A.J."/>
            <person name="Ladd B."/>
            <person name="Jarett J.K."/>
            <person name="Geller-Mcgrath D.E."/>
            <person name="Sieber C.M.K."/>
            <person name="Emerson J.B."/>
            <person name="Anantharaman K."/>
            <person name="Thomas B.C."/>
            <person name="Malmstrom R."/>
            <person name="Stieglmeier M."/>
            <person name="Klingl A."/>
            <person name="Woyke T."/>
            <person name="Ryan C.M."/>
            <person name="Banfield J.F."/>
        </authorList>
    </citation>
    <scope>NUCLEOTIDE SEQUENCE [LARGE SCALE GENOMIC DNA]</scope>
</reference>
<dbReference type="AlphaFoldDB" id="A0A2M8KU43"/>
<dbReference type="GO" id="GO:0006412">
    <property type="term" value="P:translation"/>
    <property type="evidence" value="ECO:0007669"/>
    <property type="project" value="UniProtKB-UniRule"/>
</dbReference>
<dbReference type="PANTHER" id="PTHR21011">
    <property type="entry name" value="MITOCHONDRIAL 28S RIBOSOMAL PROTEIN S6"/>
    <property type="match status" value="1"/>
</dbReference>
<comment type="similarity">
    <text evidence="1 7">Belongs to the bacterial ribosomal protein bS6 family.</text>
</comment>
<dbReference type="InterPro" id="IPR020815">
    <property type="entry name" value="Ribosomal_bS6_CS"/>
</dbReference>
<keyword evidence="3 7" id="KW-0694">RNA-binding</keyword>
<keyword evidence="5 7" id="KW-0687">Ribonucleoprotein</keyword>
<dbReference type="HAMAP" id="MF_00360">
    <property type="entry name" value="Ribosomal_bS6"/>
    <property type="match status" value="1"/>
</dbReference>
<dbReference type="GO" id="GO:1990904">
    <property type="term" value="C:ribonucleoprotein complex"/>
    <property type="evidence" value="ECO:0007669"/>
    <property type="project" value="UniProtKB-KW"/>
</dbReference>
<dbReference type="Proteomes" id="UP000231569">
    <property type="component" value="Unassembled WGS sequence"/>
</dbReference>
<evidence type="ECO:0000256" key="4">
    <source>
        <dbReference type="ARBA" id="ARBA00022980"/>
    </source>
</evidence>
<dbReference type="GO" id="GO:0070181">
    <property type="term" value="F:small ribosomal subunit rRNA binding"/>
    <property type="evidence" value="ECO:0007669"/>
    <property type="project" value="TreeGrafter"/>
</dbReference>
<dbReference type="NCBIfam" id="TIGR00166">
    <property type="entry name" value="S6"/>
    <property type="match status" value="1"/>
</dbReference>
<dbReference type="PROSITE" id="PS01048">
    <property type="entry name" value="RIBOSOMAL_S6"/>
    <property type="match status" value="1"/>
</dbReference>
<evidence type="ECO:0000256" key="7">
    <source>
        <dbReference type="HAMAP-Rule" id="MF_00360"/>
    </source>
</evidence>
<dbReference type="Pfam" id="PF01250">
    <property type="entry name" value="Ribosomal_S6"/>
    <property type="match status" value="1"/>
</dbReference>
<protein>
    <recommendedName>
        <fullName evidence="6 7">Small ribosomal subunit protein bS6</fullName>
    </recommendedName>
</protein>
<keyword evidence="4 7" id="KW-0689">Ribosomal protein</keyword>
<evidence type="ECO:0000256" key="1">
    <source>
        <dbReference type="ARBA" id="ARBA00009512"/>
    </source>
</evidence>
<dbReference type="InterPro" id="IPR014717">
    <property type="entry name" value="Transl_elong_EF1B/ribsomal_bS6"/>
</dbReference>
<evidence type="ECO:0000313" key="9">
    <source>
        <dbReference type="Proteomes" id="UP000231569"/>
    </source>
</evidence>
<comment type="function">
    <text evidence="7">Binds together with bS18 to 16S ribosomal RNA.</text>
</comment>
<organism evidence="8 9">
    <name type="scientific">Candidatus Roizmanbacteria bacterium CG10_big_fil_rev_8_21_14_0_10_45_7</name>
    <dbReference type="NCBI Taxonomy" id="1974854"/>
    <lineage>
        <taxon>Bacteria</taxon>
        <taxon>Candidatus Roizmaniibacteriota</taxon>
    </lineage>
</organism>
<sequence>MSIMIKRYEFVFVLPGKLEKETLDEEKKKLRDLLTAHKAAVKEEVDWGKKQLAYSIKHEQTGYYSIWTVETATSALREIIRIMNFQDSVLRYALLQI</sequence>
<dbReference type="PANTHER" id="PTHR21011:SF1">
    <property type="entry name" value="SMALL RIBOSOMAL SUBUNIT PROTEIN BS6M"/>
    <property type="match status" value="1"/>
</dbReference>
<name>A0A2M8KU43_9BACT</name>
<dbReference type="InterPro" id="IPR035980">
    <property type="entry name" value="Ribosomal_bS6_sf"/>
</dbReference>
<dbReference type="CDD" id="cd00473">
    <property type="entry name" value="bS6"/>
    <property type="match status" value="1"/>
</dbReference>
<dbReference type="SUPFAM" id="SSF54995">
    <property type="entry name" value="Ribosomal protein S6"/>
    <property type="match status" value="1"/>
</dbReference>
<evidence type="ECO:0000256" key="2">
    <source>
        <dbReference type="ARBA" id="ARBA00022730"/>
    </source>
</evidence>
<dbReference type="GO" id="GO:0005737">
    <property type="term" value="C:cytoplasm"/>
    <property type="evidence" value="ECO:0007669"/>
    <property type="project" value="UniProtKB-ARBA"/>
</dbReference>
<proteinExistence type="inferred from homology"/>
<accession>A0A2M8KU43</accession>
<keyword evidence="2 7" id="KW-0699">rRNA-binding</keyword>